<dbReference type="InterPro" id="IPR027417">
    <property type="entry name" value="P-loop_NTPase"/>
</dbReference>
<dbReference type="Proteomes" id="UP001200513">
    <property type="component" value="Chromosome"/>
</dbReference>
<dbReference type="NCBIfam" id="TIGR00231">
    <property type="entry name" value="small_GTP"/>
    <property type="match status" value="1"/>
</dbReference>
<dbReference type="SMART" id="SM00174">
    <property type="entry name" value="RHO"/>
    <property type="match status" value="1"/>
</dbReference>
<dbReference type="PRINTS" id="PR00449">
    <property type="entry name" value="RASTRNSFRMNG"/>
</dbReference>
<dbReference type="PROSITE" id="PS51419">
    <property type="entry name" value="RAB"/>
    <property type="match status" value="1"/>
</dbReference>
<dbReference type="EMBL" id="CP084167">
    <property type="protein sequence ID" value="UJG43179.1"/>
    <property type="molecule type" value="Genomic_DNA"/>
</dbReference>
<dbReference type="SUPFAM" id="SSF52540">
    <property type="entry name" value="P-loop containing nucleoside triphosphate hydrolases"/>
    <property type="match status" value="1"/>
</dbReference>
<dbReference type="GO" id="GO:0005525">
    <property type="term" value="F:GTP binding"/>
    <property type="evidence" value="ECO:0007669"/>
    <property type="project" value="InterPro"/>
</dbReference>
<dbReference type="Pfam" id="PF00071">
    <property type="entry name" value="Ras"/>
    <property type="match status" value="1"/>
</dbReference>
<reference evidence="2" key="1">
    <citation type="journal article" date="2022" name="Nat. Microbiol.">
        <title>Unique mobile elements and scalable gene flow at the prokaryote-eukaryote boundary revealed by circularized Asgard archaea genomes.</title>
        <authorList>
            <person name="Wu F."/>
            <person name="Speth D.R."/>
            <person name="Philosof A."/>
            <person name="Cremiere A."/>
            <person name="Narayanan A."/>
            <person name="Barco R.A."/>
            <person name="Connon S.A."/>
            <person name="Amend J.P."/>
            <person name="Antoshechkin I.A."/>
            <person name="Orphan V.J."/>
        </authorList>
    </citation>
    <scope>NUCLEOTIDE SEQUENCE</scope>
    <source>
        <strain evidence="2">PR6</strain>
    </source>
</reference>
<dbReference type="GO" id="GO:0003924">
    <property type="term" value="F:GTPase activity"/>
    <property type="evidence" value="ECO:0007669"/>
    <property type="project" value="InterPro"/>
</dbReference>
<evidence type="ECO:0000313" key="2">
    <source>
        <dbReference type="EMBL" id="UJG43179.1"/>
    </source>
</evidence>
<dbReference type="Gene3D" id="3.40.50.300">
    <property type="entry name" value="P-loop containing nucleotide triphosphate hydrolases"/>
    <property type="match status" value="1"/>
</dbReference>
<dbReference type="AlphaFoldDB" id="A0A9Y1BQ70"/>
<accession>A0A9Y1BQ70</accession>
<protein>
    <submittedName>
        <fullName evidence="2">GTP-binding protein</fullName>
    </submittedName>
</protein>
<proteinExistence type="predicted"/>
<sequence length="175" mass="19701">MKDKKVTKKIVLIGDAGVGKTSIVRRFVTGLFNPAYIITLGTTIMKKEIEYIDTIVNLAIWDIGGQSVFKAVRSKYYFASEGALAICDRCNRKTIENLPSWIDSFREVVGDKPVIIVGNKSDLPNLEVSEDEIKELADKYKHAEYILTSAKDGTNVEKTFLNLTRLMFSNEEIFP</sequence>
<dbReference type="SMART" id="SM00173">
    <property type="entry name" value="RAS"/>
    <property type="match status" value="1"/>
</dbReference>
<dbReference type="InterPro" id="IPR001806">
    <property type="entry name" value="Small_GTPase"/>
</dbReference>
<keyword evidence="1" id="KW-0547">Nucleotide-binding</keyword>
<dbReference type="InterPro" id="IPR005225">
    <property type="entry name" value="Small_GTP-bd"/>
</dbReference>
<dbReference type="SMART" id="SM00176">
    <property type="entry name" value="RAN"/>
    <property type="match status" value="1"/>
</dbReference>
<evidence type="ECO:0000256" key="1">
    <source>
        <dbReference type="ARBA" id="ARBA00022741"/>
    </source>
</evidence>
<name>A0A9Y1BQ70_9ARCH</name>
<organism evidence="2">
    <name type="scientific">Candidatus Heimdallarchaeum endolithica</name>
    <dbReference type="NCBI Taxonomy" id="2876572"/>
    <lineage>
        <taxon>Archaea</taxon>
        <taxon>Promethearchaeati</taxon>
        <taxon>Candidatus Heimdallarchaeota</taxon>
        <taxon>Candidatus Heimdallarchaeia (ex Rinke et al. 2021) (nom. nud.)</taxon>
        <taxon>Candidatus Heimdallarchaeales</taxon>
        <taxon>Candidatus Heimdallarchaeaceae</taxon>
        <taxon>Candidatus Heimdallarchaeum</taxon>
    </lineage>
</organism>
<dbReference type="FunFam" id="3.40.50.300:FF:001329">
    <property type="entry name" value="Small GTP-binding protein, putative"/>
    <property type="match status" value="1"/>
</dbReference>
<gene>
    <name evidence="2" type="ORF">K9W46_12505</name>
</gene>
<dbReference type="SMART" id="SM00175">
    <property type="entry name" value="RAB"/>
    <property type="match status" value="1"/>
</dbReference>
<dbReference type="PROSITE" id="PS51421">
    <property type="entry name" value="RAS"/>
    <property type="match status" value="1"/>
</dbReference>
<dbReference type="PANTHER" id="PTHR47978">
    <property type="match status" value="1"/>
</dbReference>
<dbReference type="CDD" id="cd00154">
    <property type="entry name" value="Rab"/>
    <property type="match status" value="1"/>
</dbReference>